<sequence>MWFNKKHINIHHSIILKDLIGYVLPHAGTQYTKDILSHTLRFKPKKRFTKVLIIFFPSTATENVVVGTKKMYHEEYVVQETLRYVMTHYWKIHSEIEFTGFNVRDNHGSPAYDSNTLLVISADFSHFLDMKTAISLENKAARAIMFNHLVRSHNMEKVLDVIDEVDSFRLLFRLLPNANIQWIGRTRSPGLKGVGYLSFLIRHQPVMHKLPRPSGIFISAYDRDMNARECLGEWFTSKRPWSKSIEHNLKTRVLRLAKENSRLSGGEHKDIPVKYYTTTYLYKEPSNKQFIRGYHGIKSGAFYLPDVFLDFTYNNGVWINPTDTLWKPGRFRLTETFKQLAKKARRQYTRKQPKHTLYKVRVKHSKII</sequence>
<evidence type="ECO:0000313" key="1">
    <source>
        <dbReference type="EMBL" id="QFG74861.1"/>
    </source>
</evidence>
<organism evidence="1">
    <name type="scientific">Megaviridae environmental sample</name>
    <dbReference type="NCBI Taxonomy" id="1737588"/>
    <lineage>
        <taxon>Viruses</taxon>
        <taxon>Varidnaviria</taxon>
        <taxon>Bamfordvirae</taxon>
        <taxon>Nucleocytoviricota</taxon>
        <taxon>Megaviricetes</taxon>
        <taxon>Imitervirales</taxon>
        <taxon>Mimiviridae</taxon>
        <taxon>environmental samples</taxon>
    </lineage>
</organism>
<accession>A0A5J6VN56</accession>
<reference evidence="1" key="1">
    <citation type="journal article" date="2019" name="Philos. Trans. R. Soc. Lond., B, Biol. Sci.">
        <title>Targeted metagenomic recovery of four divergent viruses reveals shared and distinctive characteristics of giant viruses of marine eukaryotes.</title>
        <authorList>
            <person name="Needham D.M."/>
            <person name="Poirier C."/>
            <person name="Hehenberger E."/>
            <person name="Jimenez V."/>
            <person name="Swalwell J.E."/>
            <person name="Santoro A.E."/>
            <person name="Worden A.Z."/>
        </authorList>
    </citation>
    <scope>NUCLEOTIDE SEQUENCE</scope>
    <source>
        <strain evidence="1">OPacV-421</strain>
    </source>
</reference>
<dbReference type="EMBL" id="MN448295">
    <property type="protein sequence ID" value="QFG74861.1"/>
    <property type="molecule type" value="Genomic_DNA"/>
</dbReference>
<protein>
    <submittedName>
        <fullName evidence="1">Uncharacterized protein</fullName>
    </submittedName>
</protein>
<name>A0A5J6VN56_9VIRU</name>
<proteinExistence type="predicted"/>